<dbReference type="CDD" id="cd00093">
    <property type="entry name" value="HTH_XRE"/>
    <property type="match status" value="1"/>
</dbReference>
<dbReference type="GO" id="GO:0003677">
    <property type="term" value="F:DNA binding"/>
    <property type="evidence" value="ECO:0007669"/>
    <property type="project" value="InterPro"/>
</dbReference>
<evidence type="ECO:0000256" key="2">
    <source>
        <dbReference type="SAM" id="Phobius"/>
    </source>
</evidence>
<evidence type="ECO:0000313" key="5">
    <source>
        <dbReference type="Proteomes" id="UP000238205"/>
    </source>
</evidence>
<evidence type="ECO:0000256" key="1">
    <source>
        <dbReference type="SAM" id="MobiDB-lite"/>
    </source>
</evidence>
<organism evidence="4 5">
    <name type="scientific">Alkalibacterium olivapovliticus</name>
    <dbReference type="NCBI Taxonomy" id="99907"/>
    <lineage>
        <taxon>Bacteria</taxon>
        <taxon>Bacillati</taxon>
        <taxon>Bacillota</taxon>
        <taxon>Bacilli</taxon>
        <taxon>Lactobacillales</taxon>
        <taxon>Carnobacteriaceae</taxon>
        <taxon>Alkalibacterium</taxon>
    </lineage>
</organism>
<name>A0A2T0W2S7_9LACT</name>
<dbReference type="Proteomes" id="UP000238205">
    <property type="component" value="Unassembled WGS sequence"/>
</dbReference>
<keyword evidence="5" id="KW-1185">Reference proteome</keyword>
<gene>
    <name evidence="4" type="ORF">CLV38_12433</name>
</gene>
<dbReference type="InterPro" id="IPR001387">
    <property type="entry name" value="Cro/C1-type_HTH"/>
</dbReference>
<feature type="domain" description="Cytoskeleton protein RodZ-like C-terminal" evidence="3">
    <location>
        <begin position="230"/>
        <end position="295"/>
    </location>
</feature>
<proteinExistence type="predicted"/>
<dbReference type="Pfam" id="PF13413">
    <property type="entry name" value="HTH_25"/>
    <property type="match status" value="1"/>
</dbReference>
<comment type="caution">
    <text evidence="4">The sequence shown here is derived from an EMBL/GenBank/DDBJ whole genome shotgun (WGS) entry which is preliminary data.</text>
</comment>
<dbReference type="PANTHER" id="PTHR34475">
    <property type="match status" value="1"/>
</dbReference>
<evidence type="ECO:0000313" key="4">
    <source>
        <dbReference type="EMBL" id="PRY79104.1"/>
    </source>
</evidence>
<feature type="compositionally biased region" description="Acidic residues" evidence="1">
    <location>
        <begin position="154"/>
        <end position="199"/>
    </location>
</feature>
<dbReference type="Gene3D" id="1.10.260.40">
    <property type="entry name" value="lambda repressor-like DNA-binding domains"/>
    <property type="match status" value="1"/>
</dbReference>
<keyword evidence="2" id="KW-0812">Transmembrane</keyword>
<dbReference type="SUPFAM" id="SSF47413">
    <property type="entry name" value="lambda repressor-like DNA-binding domains"/>
    <property type="match status" value="1"/>
</dbReference>
<sequence>MNEIGDKLKEARQAKGYTLDDLQQMTKIQKRYLIAVEEGNHDVLPGTFYARAFIKQYADSVGLNGEELINSHMDSLPQVSDASYTKGVQSTQTRSKTKSSGFLATIQDSLPTILIVLLVIAIIFAIYVAVTNGGGNGDADSFIQGDDTSEILEVDNNDELEDSEEDSDTEESNSESDDNDEDTEEDTEEDNEDETDELSIVEVDGTNNSTTYQISGTVPDQQTIGLRAENGRSWVSIQVDGNMMEQGTVEDGQTLEVNLDDGVSEISLVIGNASATIVELNGEPLAYGEAATESVRQEMYITFE</sequence>
<dbReference type="OrthoDB" id="9797543at2"/>
<protein>
    <submittedName>
        <fullName evidence="4">Cytoskeletal protein RodZ</fullName>
    </submittedName>
</protein>
<dbReference type="InterPro" id="IPR050400">
    <property type="entry name" value="Bact_Cytoskel_RodZ"/>
</dbReference>
<accession>A0A2T0W2S7</accession>
<feature type="transmembrane region" description="Helical" evidence="2">
    <location>
        <begin position="110"/>
        <end position="130"/>
    </location>
</feature>
<dbReference type="InterPro" id="IPR010982">
    <property type="entry name" value="Lambda_DNA-bd_dom_sf"/>
</dbReference>
<dbReference type="Pfam" id="PF13464">
    <property type="entry name" value="RodZ_C"/>
    <property type="match status" value="1"/>
</dbReference>
<dbReference type="InterPro" id="IPR025194">
    <property type="entry name" value="RodZ-like_C"/>
</dbReference>
<dbReference type="RefSeq" id="WP_106195316.1">
    <property type="nucleotide sequence ID" value="NZ_PVTO01000024.1"/>
</dbReference>
<keyword evidence="2" id="KW-1133">Transmembrane helix</keyword>
<dbReference type="PANTHER" id="PTHR34475:SF1">
    <property type="entry name" value="CYTOSKELETON PROTEIN RODZ"/>
    <property type="match status" value="1"/>
</dbReference>
<dbReference type="EMBL" id="PVTO01000024">
    <property type="protein sequence ID" value="PRY79104.1"/>
    <property type="molecule type" value="Genomic_DNA"/>
</dbReference>
<keyword evidence="2" id="KW-0472">Membrane</keyword>
<evidence type="ECO:0000259" key="3">
    <source>
        <dbReference type="Pfam" id="PF13464"/>
    </source>
</evidence>
<dbReference type="AlphaFoldDB" id="A0A2T0W2S7"/>
<reference evidence="4 5" key="1">
    <citation type="submission" date="2018-03" db="EMBL/GenBank/DDBJ databases">
        <title>Genomic Encyclopedia of Archaeal and Bacterial Type Strains, Phase II (KMG-II): from individual species to whole genera.</title>
        <authorList>
            <person name="Goeker M."/>
        </authorList>
    </citation>
    <scope>NUCLEOTIDE SEQUENCE [LARGE SCALE GENOMIC DNA]</scope>
    <source>
        <strain evidence="4 5">DSM 13175</strain>
    </source>
</reference>
<feature type="region of interest" description="Disordered" evidence="1">
    <location>
        <begin position="154"/>
        <end position="209"/>
    </location>
</feature>